<dbReference type="Gene3D" id="3.40.630.30">
    <property type="match status" value="1"/>
</dbReference>
<dbReference type="PROSITE" id="PS51186">
    <property type="entry name" value="GNAT"/>
    <property type="match status" value="1"/>
</dbReference>
<dbReference type="EMBL" id="FOSL01000008">
    <property type="protein sequence ID" value="SFK58538.1"/>
    <property type="molecule type" value="Genomic_DNA"/>
</dbReference>
<feature type="domain" description="N-acetyltransferase" evidence="3">
    <location>
        <begin position="3"/>
        <end position="148"/>
    </location>
</feature>
<dbReference type="InterPro" id="IPR000182">
    <property type="entry name" value="GNAT_dom"/>
</dbReference>
<name>A0A1I4APT6_9HYPH</name>
<keyword evidence="5" id="KW-1185">Reference proteome</keyword>
<reference evidence="4 5" key="1">
    <citation type="submission" date="2016-10" db="EMBL/GenBank/DDBJ databases">
        <authorList>
            <person name="Varghese N."/>
            <person name="Submissions S."/>
        </authorList>
    </citation>
    <scope>NUCLEOTIDE SEQUENCE [LARGE SCALE GENOMIC DNA]</scope>
    <source>
        <strain evidence="4 5">DSM 21822</strain>
    </source>
</reference>
<dbReference type="PANTHER" id="PTHR43877">
    <property type="entry name" value="AMINOALKYLPHOSPHONATE N-ACETYLTRANSFERASE-RELATED-RELATED"/>
    <property type="match status" value="1"/>
</dbReference>
<dbReference type="AlphaFoldDB" id="A0A1I4APT6"/>
<evidence type="ECO:0000259" key="3">
    <source>
        <dbReference type="PROSITE" id="PS51186"/>
    </source>
</evidence>
<dbReference type="CDD" id="cd04301">
    <property type="entry name" value="NAT_SF"/>
    <property type="match status" value="1"/>
</dbReference>
<keyword evidence="2" id="KW-0012">Acyltransferase</keyword>
<dbReference type="GO" id="GO:0005840">
    <property type="term" value="C:ribosome"/>
    <property type="evidence" value="ECO:0007669"/>
    <property type="project" value="UniProtKB-KW"/>
</dbReference>
<evidence type="ECO:0000313" key="5">
    <source>
        <dbReference type="Proteomes" id="UP000323300"/>
    </source>
</evidence>
<dbReference type="PANTHER" id="PTHR43877:SF2">
    <property type="entry name" value="AMINOALKYLPHOSPHONATE N-ACETYLTRANSFERASE-RELATED"/>
    <property type="match status" value="1"/>
</dbReference>
<accession>A0A1I4APT6</accession>
<dbReference type="GO" id="GO:0016747">
    <property type="term" value="F:acyltransferase activity, transferring groups other than amino-acyl groups"/>
    <property type="evidence" value="ECO:0007669"/>
    <property type="project" value="InterPro"/>
</dbReference>
<dbReference type="InterPro" id="IPR016181">
    <property type="entry name" value="Acyl_CoA_acyltransferase"/>
</dbReference>
<dbReference type="OrthoDB" id="9803233at2"/>
<evidence type="ECO:0000256" key="2">
    <source>
        <dbReference type="ARBA" id="ARBA00023315"/>
    </source>
</evidence>
<evidence type="ECO:0000256" key="1">
    <source>
        <dbReference type="ARBA" id="ARBA00022679"/>
    </source>
</evidence>
<evidence type="ECO:0000313" key="4">
    <source>
        <dbReference type="EMBL" id="SFK58538.1"/>
    </source>
</evidence>
<dbReference type="SUPFAM" id="SSF55729">
    <property type="entry name" value="Acyl-CoA N-acyltransferases (Nat)"/>
    <property type="match status" value="1"/>
</dbReference>
<proteinExistence type="predicted"/>
<dbReference type="Pfam" id="PF00583">
    <property type="entry name" value="Acetyltransf_1"/>
    <property type="match status" value="1"/>
</dbReference>
<keyword evidence="4" id="KW-0687">Ribonucleoprotein</keyword>
<keyword evidence="1" id="KW-0808">Transferase</keyword>
<dbReference type="Proteomes" id="UP000323300">
    <property type="component" value="Unassembled WGS sequence"/>
</dbReference>
<gene>
    <name evidence="4" type="ORF">SAMN04488498_108212</name>
</gene>
<dbReference type="InterPro" id="IPR050832">
    <property type="entry name" value="Bact_Acetyltransf"/>
</dbReference>
<organism evidence="4 5">
    <name type="scientific">Neomesorhizobium albiziae</name>
    <dbReference type="NCBI Taxonomy" id="335020"/>
    <lineage>
        <taxon>Bacteria</taxon>
        <taxon>Pseudomonadati</taxon>
        <taxon>Pseudomonadota</taxon>
        <taxon>Alphaproteobacteria</taxon>
        <taxon>Hyphomicrobiales</taxon>
        <taxon>Phyllobacteriaceae</taxon>
        <taxon>Neomesorhizobium</taxon>
    </lineage>
</organism>
<keyword evidence="4" id="KW-0689">Ribosomal protein</keyword>
<sequence length="165" mass="17903">MPADIRTARVSDIDALVALENTVFEADRISRKSFRHFVSADTAVVLIAEAAGKLTGYAVVLFRKGNAGARLYSIAAAPDAGNGYGRKLLDAAERAARDRGARSLRLEVRHDNDRARILYEKNGYRRIGEVAGYYADGATAFKYEKPMNIGAAKAGAPAVMELRRA</sequence>
<protein>
    <submittedName>
        <fullName evidence="4">Ribosomal protein S18 acetylase RimI</fullName>
    </submittedName>
</protein>